<protein>
    <recommendedName>
        <fullName evidence="7">Small ribosomal subunit protein mS29</fullName>
    </recommendedName>
</protein>
<name>A0A183GKI5_HELPZ</name>
<evidence type="ECO:0000256" key="1">
    <source>
        <dbReference type="ARBA" id="ARBA00004173"/>
    </source>
</evidence>
<proteinExistence type="inferred from homology"/>
<dbReference type="WBParaSite" id="HPBE_0002320501-mRNA-1">
    <property type="protein sequence ID" value="HPBE_0002320501-mRNA-1"/>
    <property type="gene ID" value="HPBE_0002320501"/>
</dbReference>
<evidence type="ECO:0000313" key="8">
    <source>
        <dbReference type="Proteomes" id="UP000050761"/>
    </source>
</evidence>
<evidence type="ECO:0000313" key="9">
    <source>
        <dbReference type="WBParaSite" id="HPBE_0002320501-mRNA-1"/>
    </source>
</evidence>
<dbReference type="Pfam" id="PF10236">
    <property type="entry name" value="DAP3"/>
    <property type="match status" value="2"/>
</dbReference>
<dbReference type="InterPro" id="IPR008092">
    <property type="entry name" value="Ribosomal_mS29_met"/>
</dbReference>
<dbReference type="Proteomes" id="UP000050761">
    <property type="component" value="Unassembled WGS sequence"/>
</dbReference>
<dbReference type="AlphaFoldDB" id="A0A183GKI5"/>
<keyword evidence="5" id="KW-0496">Mitochondrion</keyword>
<comment type="similarity">
    <text evidence="2">Belongs to the mitochondrion-specific ribosomal protein mS29 family.</text>
</comment>
<evidence type="ECO:0000256" key="6">
    <source>
        <dbReference type="ARBA" id="ARBA00023274"/>
    </source>
</evidence>
<accession>A0A183GKI5</accession>
<dbReference type="GO" id="GO:0003735">
    <property type="term" value="F:structural constituent of ribosome"/>
    <property type="evidence" value="ECO:0007669"/>
    <property type="project" value="TreeGrafter"/>
</dbReference>
<evidence type="ECO:0000256" key="4">
    <source>
        <dbReference type="ARBA" id="ARBA00022980"/>
    </source>
</evidence>
<dbReference type="GO" id="GO:0005763">
    <property type="term" value="C:mitochondrial small ribosomal subunit"/>
    <property type="evidence" value="ECO:0007669"/>
    <property type="project" value="TreeGrafter"/>
</dbReference>
<sequence length="339" mass="38935">LYAKHHSQRFQDQFSVADIGRLYRLPNEAVTSLGFQRLLPSNLIKQYDTLGELVTMIREPLIEVSTCMAAVRNSFPALRLVLWGSFGTGKSVTLNQAVHLAYAKNMVIVHLYSAMNLTRRVKEVEMSTFKQGRINDPVNAVEVLQRFKEQNQHVWKTLSGLKIESTGNRHPPFLATDCVGALFRELKRHSSADSIKLFVAVDDANSLWGKTLVKKADRSYVSAWSQYRVVHMKCYNGCILLVADKKEVADARDELTVPRHTPLELFGEEGFHFIEPFVPVEVKLYSKEEVANMYQYYHDKRWLASEKGKLRLRPETSTFLNAYNNNRATTFNIFDRITR</sequence>
<comment type="subcellular location">
    <subcellularLocation>
        <location evidence="1">Mitochondrion</location>
    </subcellularLocation>
</comment>
<organism evidence="8 9">
    <name type="scientific">Heligmosomoides polygyrus</name>
    <name type="common">Parasitic roundworm</name>
    <dbReference type="NCBI Taxonomy" id="6339"/>
    <lineage>
        <taxon>Eukaryota</taxon>
        <taxon>Metazoa</taxon>
        <taxon>Ecdysozoa</taxon>
        <taxon>Nematoda</taxon>
        <taxon>Chromadorea</taxon>
        <taxon>Rhabditida</taxon>
        <taxon>Rhabditina</taxon>
        <taxon>Rhabditomorpha</taxon>
        <taxon>Strongyloidea</taxon>
        <taxon>Heligmosomidae</taxon>
        <taxon>Heligmosomoides</taxon>
    </lineage>
</organism>
<dbReference type="GO" id="GO:0006915">
    <property type="term" value="P:apoptotic process"/>
    <property type="evidence" value="ECO:0007669"/>
    <property type="project" value="InterPro"/>
</dbReference>
<reference evidence="9" key="1">
    <citation type="submission" date="2019-09" db="UniProtKB">
        <authorList>
            <consortium name="WormBaseParasite"/>
        </authorList>
    </citation>
    <scope>IDENTIFICATION</scope>
</reference>
<dbReference type="PANTHER" id="PTHR12810:SF0">
    <property type="entry name" value="SMALL RIBOSOMAL SUBUNIT PROTEIN MS29"/>
    <property type="match status" value="1"/>
</dbReference>
<evidence type="ECO:0000256" key="7">
    <source>
        <dbReference type="ARBA" id="ARBA00035140"/>
    </source>
</evidence>
<evidence type="ECO:0000256" key="3">
    <source>
        <dbReference type="ARBA" id="ARBA00022946"/>
    </source>
</evidence>
<keyword evidence="3" id="KW-0809">Transit peptide</keyword>
<evidence type="ECO:0000256" key="5">
    <source>
        <dbReference type="ARBA" id="ARBA00023128"/>
    </source>
</evidence>
<dbReference type="InterPro" id="IPR019368">
    <property type="entry name" value="Ribosomal_mS29"/>
</dbReference>
<dbReference type="PANTHER" id="PTHR12810">
    <property type="entry name" value="MITOCHONDRIAL 28S RIBOSOMAL PROTEIN S29"/>
    <property type="match status" value="1"/>
</dbReference>
<dbReference type="PRINTS" id="PR01716">
    <property type="entry name" value="DEATHASSOCP3"/>
</dbReference>
<keyword evidence="8" id="KW-1185">Reference proteome</keyword>
<keyword evidence="4" id="KW-0689">Ribosomal protein</keyword>
<evidence type="ECO:0000256" key="2">
    <source>
        <dbReference type="ARBA" id="ARBA00009863"/>
    </source>
</evidence>
<keyword evidence="6" id="KW-0687">Ribonucleoprotein</keyword>